<proteinExistence type="predicted"/>
<sequence length="218" mass="24763">MYIHLTNITRSKLQHVERGLEVAWVTAQQSNARQKVEVSISVNDWESEYWKNLGESNAFEGQILVDCIHRLHDDVLKVWNFNDSTGILSGISFFVELIGFVKPLIENTLDGTSIRHPVSAFGDRGATDLVTLLKTFGHNSVAIYYLYDKYQQYPPRILSNRVVTKAIEDRKTALQQNTLDSIDSVAEFSTHPEQVIEREILKQIPQESVRPYGSGVAK</sequence>
<evidence type="ECO:0000313" key="1">
    <source>
        <dbReference type="EMBL" id="PPQ80950.1"/>
    </source>
</evidence>
<dbReference type="InParanoid" id="A0A409WR30"/>
<reference evidence="1 2" key="1">
    <citation type="journal article" date="2018" name="Evol. Lett.">
        <title>Horizontal gene cluster transfer increased hallucinogenic mushroom diversity.</title>
        <authorList>
            <person name="Reynolds H.T."/>
            <person name="Vijayakumar V."/>
            <person name="Gluck-Thaler E."/>
            <person name="Korotkin H.B."/>
            <person name="Matheny P.B."/>
            <person name="Slot J.C."/>
        </authorList>
    </citation>
    <scope>NUCLEOTIDE SEQUENCE [LARGE SCALE GENOMIC DNA]</scope>
    <source>
        <strain evidence="1 2">2631</strain>
    </source>
</reference>
<evidence type="ECO:0000313" key="2">
    <source>
        <dbReference type="Proteomes" id="UP000283269"/>
    </source>
</evidence>
<organism evidence="1 2">
    <name type="scientific">Psilocybe cyanescens</name>
    <dbReference type="NCBI Taxonomy" id="93625"/>
    <lineage>
        <taxon>Eukaryota</taxon>
        <taxon>Fungi</taxon>
        <taxon>Dikarya</taxon>
        <taxon>Basidiomycota</taxon>
        <taxon>Agaricomycotina</taxon>
        <taxon>Agaricomycetes</taxon>
        <taxon>Agaricomycetidae</taxon>
        <taxon>Agaricales</taxon>
        <taxon>Agaricineae</taxon>
        <taxon>Strophariaceae</taxon>
        <taxon>Psilocybe</taxon>
    </lineage>
</organism>
<dbReference type="Proteomes" id="UP000283269">
    <property type="component" value="Unassembled WGS sequence"/>
</dbReference>
<accession>A0A409WR30</accession>
<keyword evidence="2" id="KW-1185">Reference proteome</keyword>
<comment type="caution">
    <text evidence="1">The sequence shown here is derived from an EMBL/GenBank/DDBJ whole genome shotgun (WGS) entry which is preliminary data.</text>
</comment>
<gene>
    <name evidence="1" type="ORF">CVT25_014707</name>
</gene>
<name>A0A409WR30_PSICY</name>
<dbReference type="AlphaFoldDB" id="A0A409WR30"/>
<protein>
    <submittedName>
        <fullName evidence="1">Uncharacterized protein</fullName>
    </submittedName>
</protein>
<dbReference type="EMBL" id="NHYD01003297">
    <property type="protein sequence ID" value="PPQ80950.1"/>
    <property type="molecule type" value="Genomic_DNA"/>
</dbReference>
<dbReference type="OrthoDB" id="391988at2759"/>